<evidence type="ECO:0000313" key="3">
    <source>
        <dbReference type="Proteomes" id="UP000070404"/>
    </source>
</evidence>
<reference evidence="2 3" key="1">
    <citation type="journal article" date="2016" name="Sci. Rep.">
        <title>Metabolic traits of an uncultured archaeal lineage -MSBL1- from brine pools of the Red Sea.</title>
        <authorList>
            <person name="Mwirichia R."/>
            <person name="Alam I."/>
            <person name="Rashid M."/>
            <person name="Vinu M."/>
            <person name="Ba-Alawi W."/>
            <person name="Anthony Kamau A."/>
            <person name="Kamanda Ngugi D."/>
            <person name="Goker M."/>
            <person name="Klenk H.P."/>
            <person name="Bajic V."/>
            <person name="Stingl U."/>
        </authorList>
    </citation>
    <scope>NUCLEOTIDE SEQUENCE [LARGE SCALE GENOMIC DNA]</scope>
    <source>
        <strain evidence="2">SCGC-AAA382C18</strain>
    </source>
</reference>
<dbReference type="Gene3D" id="3.40.50.2000">
    <property type="entry name" value="Glycogen Phosphorylase B"/>
    <property type="match status" value="1"/>
</dbReference>
<dbReference type="InterPro" id="IPR028098">
    <property type="entry name" value="Glyco_trans_4-like_N"/>
</dbReference>
<feature type="domain" description="Glycosyltransferase subfamily 4-like N-terminal" evidence="1">
    <location>
        <begin position="18"/>
        <end position="145"/>
    </location>
</feature>
<dbReference type="EMBL" id="LHYF01000001">
    <property type="protein sequence ID" value="KXB07494.1"/>
    <property type="molecule type" value="Genomic_DNA"/>
</dbReference>
<keyword evidence="3" id="KW-1185">Reference proteome</keyword>
<proteinExistence type="predicted"/>
<sequence>MKWVIEMKILTVSPSRFGIGGVIYNLIKQIQGKGHQITYYTISNNPAPNGCEKMVPLDEKLTKKLQDDHPSLYTPYGIIYFWIKSYNYIRKNLEEYDVIWLHNPHPLPSIINREILSISVITLHGPLVAKVEFHSGLSKYYYQFLINLISRET</sequence>
<evidence type="ECO:0000259" key="1">
    <source>
        <dbReference type="Pfam" id="PF13439"/>
    </source>
</evidence>
<name>A0A133VM16_9EURY</name>
<protein>
    <recommendedName>
        <fullName evidence="1">Glycosyltransferase subfamily 4-like N-terminal domain-containing protein</fullName>
    </recommendedName>
</protein>
<evidence type="ECO:0000313" key="2">
    <source>
        <dbReference type="EMBL" id="KXB07494.1"/>
    </source>
</evidence>
<accession>A0A133VM16</accession>
<gene>
    <name evidence="2" type="ORF">AKJ52_00085</name>
</gene>
<comment type="caution">
    <text evidence="2">The sequence shown here is derived from an EMBL/GenBank/DDBJ whole genome shotgun (WGS) entry which is preliminary data.</text>
</comment>
<dbReference type="Proteomes" id="UP000070404">
    <property type="component" value="Unassembled WGS sequence"/>
</dbReference>
<dbReference type="AlphaFoldDB" id="A0A133VM16"/>
<dbReference type="SUPFAM" id="SSF53756">
    <property type="entry name" value="UDP-Glycosyltransferase/glycogen phosphorylase"/>
    <property type="match status" value="1"/>
</dbReference>
<organism evidence="2 3">
    <name type="scientific">candidate division MSBL1 archaeon SCGC-AAA382C18</name>
    <dbReference type="NCBI Taxonomy" id="1698281"/>
    <lineage>
        <taxon>Archaea</taxon>
        <taxon>Methanobacteriati</taxon>
        <taxon>Methanobacteriota</taxon>
        <taxon>candidate division MSBL1</taxon>
    </lineage>
</organism>
<dbReference type="Pfam" id="PF13439">
    <property type="entry name" value="Glyco_transf_4"/>
    <property type="match status" value="1"/>
</dbReference>